<evidence type="ECO:0000313" key="1">
    <source>
        <dbReference type="EMBL" id="MBG9376823.1"/>
    </source>
</evidence>
<evidence type="ECO:0000313" key="2">
    <source>
        <dbReference type="Proteomes" id="UP000628448"/>
    </source>
</evidence>
<dbReference type="PANTHER" id="PTHR37463:SF1">
    <property type="entry name" value="DUF2256 DOMAIN-CONTAINING PROTEIN"/>
    <property type="match status" value="1"/>
</dbReference>
<comment type="caution">
    <text evidence="1">The sequence shown here is derived from an EMBL/GenBank/DDBJ whole genome shotgun (WGS) entry which is preliminary data.</text>
</comment>
<dbReference type="Proteomes" id="UP000628448">
    <property type="component" value="Unassembled WGS sequence"/>
</dbReference>
<organism evidence="1 2">
    <name type="scientific">Panacibacter microcysteis</name>
    <dbReference type="NCBI Taxonomy" id="2793269"/>
    <lineage>
        <taxon>Bacteria</taxon>
        <taxon>Pseudomonadati</taxon>
        <taxon>Bacteroidota</taxon>
        <taxon>Chitinophagia</taxon>
        <taxon>Chitinophagales</taxon>
        <taxon>Chitinophagaceae</taxon>
        <taxon>Panacibacter</taxon>
    </lineage>
</organism>
<proteinExistence type="predicted"/>
<dbReference type="InterPro" id="IPR017136">
    <property type="entry name" value="UCP037205"/>
</dbReference>
<dbReference type="PIRSF" id="PIRSF037205">
    <property type="entry name" value="UCP037205"/>
    <property type="match status" value="1"/>
</dbReference>
<dbReference type="EMBL" id="JADWYR010000001">
    <property type="protein sequence ID" value="MBG9376823.1"/>
    <property type="molecule type" value="Genomic_DNA"/>
</dbReference>
<dbReference type="PANTHER" id="PTHR37463">
    <property type="entry name" value="GSL3115 PROTEIN"/>
    <property type="match status" value="1"/>
</dbReference>
<sequence>MKQQKKADLPQKTCVVCKRPFSWRKKWAKVWDDVKYCSDRCRMQKNQHHGQQESVR</sequence>
<dbReference type="Pfam" id="PF10013">
    <property type="entry name" value="DUF2256"/>
    <property type="match status" value="1"/>
</dbReference>
<name>A0A931E820_9BACT</name>
<protein>
    <submittedName>
        <fullName evidence="1">DUF2256 domain-containing protein</fullName>
    </submittedName>
</protein>
<accession>A0A931E820</accession>
<keyword evidence="2" id="KW-1185">Reference proteome</keyword>
<gene>
    <name evidence="1" type="ORF">I5907_11285</name>
</gene>
<dbReference type="AlphaFoldDB" id="A0A931E820"/>
<reference evidence="1" key="1">
    <citation type="submission" date="2020-11" db="EMBL/GenBank/DDBJ databases">
        <title>Bacterial whole genome sequence for Panacibacter sp. DH6.</title>
        <authorList>
            <person name="Le V."/>
            <person name="Ko S."/>
            <person name="Ahn C.-Y."/>
            <person name="Oh H.-M."/>
        </authorList>
    </citation>
    <scope>NUCLEOTIDE SEQUENCE</scope>
    <source>
        <strain evidence="1">DH6</strain>
    </source>
</reference>
<dbReference type="RefSeq" id="WP_196990816.1">
    <property type="nucleotide sequence ID" value="NZ_JADWYR010000001.1"/>
</dbReference>